<dbReference type="AlphaFoldDB" id="A0A4R1BLQ1"/>
<dbReference type="InterPro" id="IPR005846">
    <property type="entry name" value="A-D-PHexomutase_a/b/a-III"/>
</dbReference>
<name>A0A4R1BLQ1_9PROT</name>
<feature type="binding site" evidence="6">
    <location>
        <position position="251"/>
    </location>
    <ligand>
        <name>Mg(2+)</name>
        <dbReference type="ChEBI" id="CHEBI:18420"/>
    </ligand>
</feature>
<dbReference type="InterPro" id="IPR005844">
    <property type="entry name" value="A-D-PHexomutase_a/b/a-I"/>
</dbReference>
<feature type="domain" description="Alpha-D-phosphohexomutase alpha/beta/alpha" evidence="10">
    <location>
        <begin position="3"/>
        <end position="141"/>
    </location>
</feature>
<evidence type="ECO:0000256" key="8">
    <source>
        <dbReference type="RuleBase" id="RU004327"/>
    </source>
</evidence>
<dbReference type="InterPro" id="IPR005845">
    <property type="entry name" value="A-D-PHexomutase_a/b/a-II"/>
</dbReference>
<dbReference type="FunFam" id="3.40.120.10:FF:000003">
    <property type="entry name" value="Phosphoglucosamine mutase"/>
    <property type="match status" value="1"/>
</dbReference>
<feature type="modified residue" description="Phosphoserine" evidence="6">
    <location>
        <position position="108"/>
    </location>
</feature>
<comment type="cofactor">
    <cofactor evidence="6">
        <name>Mg(2+)</name>
        <dbReference type="ChEBI" id="CHEBI:18420"/>
    </cofactor>
    <text evidence="6">Binds 1 Mg(2+) ion per subunit.</text>
</comment>
<dbReference type="GO" id="GO:0004615">
    <property type="term" value="F:phosphomannomutase activity"/>
    <property type="evidence" value="ECO:0007669"/>
    <property type="project" value="TreeGrafter"/>
</dbReference>
<dbReference type="HAMAP" id="MF_01554_B">
    <property type="entry name" value="GlmM_B"/>
    <property type="match status" value="1"/>
</dbReference>
<evidence type="ECO:0000256" key="5">
    <source>
        <dbReference type="ARBA" id="ARBA00023235"/>
    </source>
</evidence>
<feature type="domain" description="Alpha-D-phosphohexomutase C-terminal" evidence="9">
    <location>
        <begin position="379"/>
        <end position="445"/>
    </location>
</feature>
<evidence type="ECO:0000256" key="6">
    <source>
        <dbReference type="HAMAP-Rule" id="MF_01554"/>
    </source>
</evidence>
<evidence type="ECO:0000313" key="13">
    <source>
        <dbReference type="EMBL" id="TCJ18208.1"/>
    </source>
</evidence>
<dbReference type="Pfam" id="PF00408">
    <property type="entry name" value="PGM_PMM_IV"/>
    <property type="match status" value="1"/>
</dbReference>
<comment type="caution">
    <text evidence="13">The sequence shown here is derived from an EMBL/GenBank/DDBJ whole genome shotgun (WGS) entry which is preliminary data.</text>
</comment>
<keyword evidence="14" id="KW-1185">Reference proteome</keyword>
<reference evidence="13 14" key="1">
    <citation type="submission" date="2019-03" db="EMBL/GenBank/DDBJ databases">
        <title>Genome sequence of Thiobacillaceae bacterium LSR1, a sulfur-oxidizing bacterium isolated from freshwater sediment.</title>
        <authorList>
            <person name="Li S."/>
        </authorList>
    </citation>
    <scope>NUCLEOTIDE SEQUENCE [LARGE SCALE GENOMIC DNA]</scope>
    <source>
        <strain evidence="13 14">LSR1</strain>
    </source>
</reference>
<evidence type="ECO:0000313" key="14">
    <source>
        <dbReference type="Proteomes" id="UP000295443"/>
    </source>
</evidence>
<feature type="domain" description="Alpha-D-phosphohexomutase alpha/beta/alpha" evidence="11">
    <location>
        <begin position="163"/>
        <end position="260"/>
    </location>
</feature>
<comment type="similarity">
    <text evidence="1 6 7">Belongs to the phosphohexose mutase family.</text>
</comment>
<dbReference type="InterPro" id="IPR006352">
    <property type="entry name" value="GlmM_bact"/>
</dbReference>
<dbReference type="InterPro" id="IPR016066">
    <property type="entry name" value="A-D-PHexomutase_CS"/>
</dbReference>
<feature type="active site" description="Phosphoserine intermediate" evidence="6">
    <location>
        <position position="108"/>
    </location>
</feature>
<dbReference type="Gene3D" id="3.30.310.50">
    <property type="entry name" value="Alpha-D-phosphohexomutase, C-terminal domain"/>
    <property type="match status" value="1"/>
</dbReference>
<dbReference type="GO" id="GO:0009252">
    <property type="term" value="P:peptidoglycan biosynthetic process"/>
    <property type="evidence" value="ECO:0007669"/>
    <property type="project" value="TreeGrafter"/>
</dbReference>
<keyword evidence="2 6" id="KW-0597">Phosphoprotein</keyword>
<dbReference type="SUPFAM" id="SSF53738">
    <property type="entry name" value="Phosphoglucomutase, first 3 domains"/>
    <property type="match status" value="3"/>
</dbReference>
<dbReference type="PRINTS" id="PR00509">
    <property type="entry name" value="PGMPMM"/>
</dbReference>
<dbReference type="SUPFAM" id="SSF55957">
    <property type="entry name" value="Phosphoglucomutase, C-terminal domain"/>
    <property type="match status" value="1"/>
</dbReference>
<dbReference type="InterPro" id="IPR016055">
    <property type="entry name" value="A-D-PHexomutase_a/b/a-I/II/III"/>
</dbReference>
<proteinExistence type="inferred from homology"/>
<dbReference type="GO" id="GO:0006048">
    <property type="term" value="P:UDP-N-acetylglucosamine biosynthetic process"/>
    <property type="evidence" value="ECO:0007669"/>
    <property type="project" value="TreeGrafter"/>
</dbReference>
<accession>A0A4R1BLQ1</accession>
<dbReference type="FunFam" id="3.30.310.50:FF:000001">
    <property type="entry name" value="Phosphoglucosamine mutase"/>
    <property type="match status" value="1"/>
</dbReference>
<keyword evidence="3 6" id="KW-0479">Metal-binding</keyword>
<dbReference type="NCBIfam" id="NF008139">
    <property type="entry name" value="PRK10887.1"/>
    <property type="match status" value="1"/>
</dbReference>
<comment type="PTM">
    <text evidence="6">Activated by phosphorylation.</text>
</comment>
<dbReference type="GO" id="GO:0005829">
    <property type="term" value="C:cytosol"/>
    <property type="evidence" value="ECO:0007669"/>
    <property type="project" value="TreeGrafter"/>
</dbReference>
<dbReference type="Pfam" id="PF02878">
    <property type="entry name" value="PGM_PMM_I"/>
    <property type="match status" value="1"/>
</dbReference>
<evidence type="ECO:0000256" key="4">
    <source>
        <dbReference type="ARBA" id="ARBA00022842"/>
    </source>
</evidence>
<dbReference type="PROSITE" id="PS00710">
    <property type="entry name" value="PGM_PMM"/>
    <property type="match status" value="1"/>
</dbReference>
<dbReference type="Gene3D" id="3.40.120.10">
    <property type="entry name" value="Alpha-D-Glucose-1,6-Bisphosphate, subunit A, domain 3"/>
    <property type="match status" value="3"/>
</dbReference>
<dbReference type="GO" id="GO:0005975">
    <property type="term" value="P:carbohydrate metabolic process"/>
    <property type="evidence" value="ECO:0007669"/>
    <property type="project" value="InterPro"/>
</dbReference>
<evidence type="ECO:0000256" key="1">
    <source>
        <dbReference type="ARBA" id="ARBA00010231"/>
    </source>
</evidence>
<feature type="binding site" evidence="6">
    <location>
        <position position="249"/>
    </location>
    <ligand>
        <name>Mg(2+)</name>
        <dbReference type="ChEBI" id="CHEBI:18420"/>
    </ligand>
</feature>
<dbReference type="NCBIfam" id="TIGR01455">
    <property type="entry name" value="glmM"/>
    <property type="match status" value="1"/>
</dbReference>
<dbReference type="GO" id="GO:0008966">
    <property type="term" value="F:phosphoglucosamine mutase activity"/>
    <property type="evidence" value="ECO:0007669"/>
    <property type="project" value="UniProtKB-UniRule"/>
</dbReference>
<dbReference type="EC" id="5.4.2.10" evidence="6 8"/>
<evidence type="ECO:0000256" key="7">
    <source>
        <dbReference type="RuleBase" id="RU004326"/>
    </source>
</evidence>
<dbReference type="InterPro" id="IPR005841">
    <property type="entry name" value="Alpha-D-phosphohexomutase_SF"/>
</dbReference>
<feature type="domain" description="Alpha-D-phosphohexomutase alpha/beta/alpha" evidence="12">
    <location>
        <begin position="264"/>
        <end position="371"/>
    </location>
</feature>
<dbReference type="OrthoDB" id="9803322at2"/>
<dbReference type="PANTHER" id="PTHR42946">
    <property type="entry name" value="PHOSPHOHEXOSE MUTASE"/>
    <property type="match status" value="1"/>
</dbReference>
<evidence type="ECO:0000259" key="12">
    <source>
        <dbReference type="Pfam" id="PF02880"/>
    </source>
</evidence>
<evidence type="ECO:0000259" key="9">
    <source>
        <dbReference type="Pfam" id="PF00408"/>
    </source>
</evidence>
<sequence>MSRKYFGTDGVRGKVGETPITPDFVMRLGYAAGKVLVATGHASLGGERPCVLIGKDTRVSGYMLESALEAGFTAAGVDVRLTGPIPTPGIAYLTRALRLQAGVVISASHNPYDDNGIKFFSATGAKLPDDTELAIEAALDAPMQTVASRGLGKVKRLDDAAGRYIEFCKSTFPNDMDLRGLRVVVDCAHGAGYHIAPPVFHELGAEVIAVGNRPDGFNINEACGATHPEALARAVREQGADLGIALDGDGDRLIMADRSGEIADGDRLLYAIARHRLESGQLKGGVVGTLMTNLGTETALRALGCDFRRAKVGDRYVLEMLNEAGWQLGGETSGHILCLDRHTTGDGIISALQVLAALRRSGRSLADVIRDCPVFPQVLINVRVARGFTLEGQAGVPAAVAAVEAELGDNGRVVLRASGTEPLIRVMVEGRDADQVSRCAERIAAAVRAAAGV</sequence>
<evidence type="ECO:0000256" key="2">
    <source>
        <dbReference type="ARBA" id="ARBA00022553"/>
    </source>
</evidence>
<dbReference type="Proteomes" id="UP000295443">
    <property type="component" value="Unassembled WGS sequence"/>
</dbReference>
<dbReference type="Pfam" id="PF02879">
    <property type="entry name" value="PGM_PMM_II"/>
    <property type="match status" value="1"/>
</dbReference>
<dbReference type="PANTHER" id="PTHR42946:SF1">
    <property type="entry name" value="PHOSPHOGLUCOMUTASE (ALPHA-D-GLUCOSE-1,6-BISPHOSPHATE-DEPENDENT)"/>
    <property type="match status" value="1"/>
</dbReference>
<evidence type="ECO:0000259" key="11">
    <source>
        <dbReference type="Pfam" id="PF02879"/>
    </source>
</evidence>
<dbReference type="Pfam" id="PF02880">
    <property type="entry name" value="PGM_PMM_III"/>
    <property type="match status" value="1"/>
</dbReference>
<keyword evidence="5 6" id="KW-0413">Isomerase</keyword>
<feature type="binding site" description="via phosphate group" evidence="6">
    <location>
        <position position="108"/>
    </location>
    <ligand>
        <name>Mg(2+)</name>
        <dbReference type="ChEBI" id="CHEBI:18420"/>
    </ligand>
</feature>
<feature type="binding site" evidence="6">
    <location>
        <position position="247"/>
    </location>
    <ligand>
        <name>Mg(2+)</name>
        <dbReference type="ChEBI" id="CHEBI:18420"/>
    </ligand>
</feature>
<dbReference type="InterPro" id="IPR036900">
    <property type="entry name" value="A-D-PHexomutase_C_sf"/>
</dbReference>
<keyword evidence="4 6" id="KW-0460">Magnesium</keyword>
<dbReference type="RefSeq" id="WP_131444806.1">
    <property type="nucleotide sequence ID" value="NZ_SJZB01000012.1"/>
</dbReference>
<dbReference type="EMBL" id="SJZB01000012">
    <property type="protein sequence ID" value="TCJ18208.1"/>
    <property type="molecule type" value="Genomic_DNA"/>
</dbReference>
<evidence type="ECO:0000259" key="10">
    <source>
        <dbReference type="Pfam" id="PF02878"/>
    </source>
</evidence>
<dbReference type="CDD" id="cd05802">
    <property type="entry name" value="GlmM"/>
    <property type="match status" value="1"/>
</dbReference>
<gene>
    <name evidence="6" type="primary">glmM</name>
    <name evidence="13" type="ORF">EZJ19_02965</name>
</gene>
<dbReference type="InterPro" id="IPR005843">
    <property type="entry name" value="A-D-PHexomutase_C"/>
</dbReference>
<evidence type="ECO:0000256" key="3">
    <source>
        <dbReference type="ARBA" id="ARBA00022723"/>
    </source>
</evidence>
<protein>
    <recommendedName>
        <fullName evidence="6 8">Phosphoglucosamine mutase</fullName>
        <ecNumber evidence="6 8">5.4.2.10</ecNumber>
    </recommendedName>
</protein>
<dbReference type="InterPro" id="IPR050060">
    <property type="entry name" value="Phosphoglucosamine_mutase"/>
</dbReference>
<dbReference type="FunFam" id="3.40.120.10:FF:000001">
    <property type="entry name" value="Phosphoglucosamine mutase"/>
    <property type="match status" value="1"/>
</dbReference>
<organism evidence="13 14">
    <name type="scientific">Parasulfuritortus cantonensis</name>
    <dbReference type="NCBI Taxonomy" id="2528202"/>
    <lineage>
        <taxon>Bacteria</taxon>
        <taxon>Pseudomonadati</taxon>
        <taxon>Pseudomonadota</taxon>
        <taxon>Betaproteobacteria</taxon>
        <taxon>Nitrosomonadales</taxon>
        <taxon>Thiobacillaceae</taxon>
        <taxon>Parasulfuritortus</taxon>
    </lineage>
</organism>
<dbReference type="GO" id="GO:0000287">
    <property type="term" value="F:magnesium ion binding"/>
    <property type="evidence" value="ECO:0007669"/>
    <property type="project" value="UniProtKB-UniRule"/>
</dbReference>
<comment type="function">
    <text evidence="6 8">Catalyzes the conversion of glucosamine-6-phosphate to glucosamine-1-phosphate.</text>
</comment>
<comment type="catalytic activity">
    <reaction evidence="6 8">
        <text>alpha-D-glucosamine 1-phosphate = D-glucosamine 6-phosphate</text>
        <dbReference type="Rhea" id="RHEA:23424"/>
        <dbReference type="ChEBI" id="CHEBI:58516"/>
        <dbReference type="ChEBI" id="CHEBI:58725"/>
        <dbReference type="EC" id="5.4.2.10"/>
    </reaction>
</comment>